<dbReference type="OrthoDB" id="5553410at2759"/>
<reference evidence="2 3" key="1">
    <citation type="submission" date="2015-01" db="EMBL/GenBank/DDBJ databases">
        <title>The Genome Sequence of Exophiala mesophila CBS40295.</title>
        <authorList>
            <consortium name="The Broad Institute Genomics Platform"/>
            <person name="Cuomo C."/>
            <person name="de Hoog S."/>
            <person name="Gorbushina A."/>
            <person name="Stielow B."/>
            <person name="Teixiera M."/>
            <person name="Abouelleil A."/>
            <person name="Chapman S.B."/>
            <person name="Priest M."/>
            <person name="Young S.K."/>
            <person name="Wortman J."/>
            <person name="Nusbaum C."/>
            <person name="Birren B."/>
        </authorList>
    </citation>
    <scope>NUCLEOTIDE SEQUENCE [LARGE SCALE GENOMIC DNA]</scope>
    <source>
        <strain evidence="2 3">CBS 40295</strain>
    </source>
</reference>
<dbReference type="OMA" id="HAVETVM"/>
<dbReference type="GeneID" id="27318557"/>
<feature type="transmembrane region" description="Helical" evidence="1">
    <location>
        <begin position="74"/>
        <end position="94"/>
    </location>
</feature>
<organism evidence="2 3">
    <name type="scientific">Exophiala mesophila</name>
    <name type="common">Black yeast-like fungus</name>
    <dbReference type="NCBI Taxonomy" id="212818"/>
    <lineage>
        <taxon>Eukaryota</taxon>
        <taxon>Fungi</taxon>
        <taxon>Dikarya</taxon>
        <taxon>Ascomycota</taxon>
        <taxon>Pezizomycotina</taxon>
        <taxon>Eurotiomycetes</taxon>
        <taxon>Chaetothyriomycetidae</taxon>
        <taxon>Chaetothyriales</taxon>
        <taxon>Herpotrichiellaceae</taxon>
        <taxon>Exophiala</taxon>
    </lineage>
</organism>
<name>A0A0D2ADB3_EXOME</name>
<protein>
    <submittedName>
        <fullName evidence="2">Uncharacterized protein</fullName>
    </submittedName>
</protein>
<evidence type="ECO:0000313" key="2">
    <source>
        <dbReference type="EMBL" id="KIV96898.1"/>
    </source>
</evidence>
<feature type="transmembrane region" description="Helical" evidence="1">
    <location>
        <begin position="106"/>
        <end position="124"/>
    </location>
</feature>
<feature type="transmembrane region" description="Helical" evidence="1">
    <location>
        <begin position="20"/>
        <end position="38"/>
    </location>
</feature>
<proteinExistence type="predicted"/>
<dbReference type="VEuPathDB" id="FungiDB:PV10_00712"/>
<dbReference type="PANTHER" id="PTHR37783:SF1">
    <property type="entry name" value="MEMBRANE PROTEIN, PUTATIVE (AFU_ORTHOLOGUE AFUA_1G04315)-RELATED"/>
    <property type="match status" value="1"/>
</dbReference>
<keyword evidence="1" id="KW-0472">Membrane</keyword>
<keyword evidence="3" id="KW-1185">Reference proteome</keyword>
<dbReference type="Proteomes" id="UP000054302">
    <property type="component" value="Unassembled WGS sequence"/>
</dbReference>
<dbReference type="RefSeq" id="XP_016228472.1">
    <property type="nucleotide sequence ID" value="XM_016364823.1"/>
</dbReference>
<dbReference type="EMBL" id="KN847520">
    <property type="protein sequence ID" value="KIV96898.1"/>
    <property type="molecule type" value="Genomic_DNA"/>
</dbReference>
<keyword evidence="1" id="KW-1133">Transmembrane helix</keyword>
<evidence type="ECO:0000256" key="1">
    <source>
        <dbReference type="SAM" id="Phobius"/>
    </source>
</evidence>
<keyword evidence="1" id="KW-0812">Transmembrane</keyword>
<dbReference type="PANTHER" id="PTHR37783">
    <property type="entry name" value="MEMBRANE PROTEIN, PUTATIVE (AFU_ORTHOLOGUE AFUA_1G04315)-RELATED"/>
    <property type="match status" value="1"/>
</dbReference>
<sequence length="148" mass="16936">MASSMSNNQIQRQVSPKYSFPSGSRGFIILIFAILMVFSARRKNIAPGTIIHDEVQARWGDRGVQFLKPVQDTLFYCLYGIHTMEVAFLAVFRLPRYSISVFSRLWLQWILTAFIGGIIISRQFEEVVNQEHIETAGNGLEEKPRLLV</sequence>
<evidence type="ECO:0000313" key="3">
    <source>
        <dbReference type="Proteomes" id="UP000054302"/>
    </source>
</evidence>
<gene>
    <name evidence="2" type="ORF">PV10_00712</name>
</gene>
<dbReference type="AlphaFoldDB" id="A0A0D2ADB3"/>
<dbReference type="HOGENOM" id="CLU_156739_0_0_1"/>
<accession>A0A0D2ADB3</accession>